<accession>A0A8G2CM63</accession>
<dbReference type="GO" id="GO:0006559">
    <property type="term" value="P:L-phenylalanine catabolic process"/>
    <property type="evidence" value="ECO:0007669"/>
    <property type="project" value="TreeGrafter"/>
</dbReference>
<gene>
    <name evidence="2" type="ORF">SAMN05421828_1184</name>
</gene>
<dbReference type="PANTHER" id="PTHR42673:SF4">
    <property type="entry name" value="MALEYLACETOACETATE ISOMERASE"/>
    <property type="match status" value="1"/>
</dbReference>
<keyword evidence="3" id="KW-1185">Reference proteome</keyword>
<dbReference type="PANTHER" id="PTHR42673">
    <property type="entry name" value="MALEYLACETOACETATE ISOMERASE"/>
    <property type="match status" value="1"/>
</dbReference>
<comment type="caution">
    <text evidence="2">The sequence shown here is derived from an EMBL/GenBank/DDBJ whole genome shotgun (WGS) entry which is preliminary data.</text>
</comment>
<dbReference type="Proteomes" id="UP000186308">
    <property type="component" value="Unassembled WGS sequence"/>
</dbReference>
<dbReference type="InterPro" id="IPR004045">
    <property type="entry name" value="Glutathione_S-Trfase_N"/>
</dbReference>
<dbReference type="GO" id="GO:0006749">
    <property type="term" value="P:glutathione metabolic process"/>
    <property type="evidence" value="ECO:0007669"/>
    <property type="project" value="TreeGrafter"/>
</dbReference>
<dbReference type="Gene3D" id="1.20.1050.10">
    <property type="match status" value="1"/>
</dbReference>
<dbReference type="Pfam" id="PF13409">
    <property type="entry name" value="GST_N_2"/>
    <property type="match status" value="1"/>
</dbReference>
<sequence length="221" mass="23992">MGQSNAVLYIGSRRYSSWSLRGWLAVRCAGIAVEERVIPLSGGHTAAVRAASPSGFVPYLEHDGARVWDSLAILEYCAEIAPGLWPGERVARAHARAISAEMHSGFRELRMAMPMNCCRRYPGLGITPGSAADIERIVAIWAEARARFGGAGRYLFGEALTGADIMFAPVVSRFLTYEPVLPAVAVDYMAAVRMHPLVVAWYDGAAGEPASWMIDKYEAVT</sequence>
<dbReference type="InterPro" id="IPR036249">
    <property type="entry name" value="Thioredoxin-like_sf"/>
</dbReference>
<reference evidence="2 3" key="1">
    <citation type="submission" date="2017-01" db="EMBL/GenBank/DDBJ databases">
        <authorList>
            <person name="Varghese N."/>
            <person name="Submissions S."/>
        </authorList>
    </citation>
    <scope>NUCLEOTIDE SEQUENCE [LARGE SCALE GENOMIC DNA]</scope>
    <source>
        <strain evidence="2 3">ATCC 35905</strain>
    </source>
</reference>
<feature type="domain" description="GST N-terminal" evidence="1">
    <location>
        <begin position="6"/>
        <end position="85"/>
    </location>
</feature>
<name>A0A8G2CM63_ACIRU</name>
<dbReference type="Gene3D" id="3.40.30.10">
    <property type="entry name" value="Glutaredoxin"/>
    <property type="match status" value="1"/>
</dbReference>
<dbReference type="CDD" id="cd03194">
    <property type="entry name" value="GST_C_3"/>
    <property type="match status" value="1"/>
</dbReference>
<dbReference type="OrthoDB" id="9799538at2"/>
<dbReference type="SUPFAM" id="SSF47616">
    <property type="entry name" value="GST C-terminal domain-like"/>
    <property type="match status" value="1"/>
</dbReference>
<evidence type="ECO:0000313" key="2">
    <source>
        <dbReference type="EMBL" id="SIR17632.1"/>
    </source>
</evidence>
<dbReference type="CDD" id="cd03043">
    <property type="entry name" value="GST_N_1"/>
    <property type="match status" value="1"/>
</dbReference>
<protein>
    <submittedName>
        <fullName evidence="2">Glutathione S-transferase</fullName>
    </submittedName>
</protein>
<dbReference type="GO" id="GO:0016034">
    <property type="term" value="F:maleylacetoacetate isomerase activity"/>
    <property type="evidence" value="ECO:0007669"/>
    <property type="project" value="TreeGrafter"/>
</dbReference>
<dbReference type="PROSITE" id="PS50404">
    <property type="entry name" value="GST_NTER"/>
    <property type="match status" value="1"/>
</dbReference>
<dbReference type="SUPFAM" id="SSF52833">
    <property type="entry name" value="Thioredoxin-like"/>
    <property type="match status" value="1"/>
</dbReference>
<proteinExistence type="predicted"/>
<keyword evidence="2" id="KW-0808">Transferase</keyword>
<dbReference type="GO" id="GO:0004364">
    <property type="term" value="F:glutathione transferase activity"/>
    <property type="evidence" value="ECO:0007669"/>
    <property type="project" value="TreeGrafter"/>
</dbReference>
<organism evidence="2 3">
    <name type="scientific">Acidiphilium rubrum</name>
    <dbReference type="NCBI Taxonomy" id="526"/>
    <lineage>
        <taxon>Bacteria</taxon>
        <taxon>Pseudomonadati</taxon>
        <taxon>Pseudomonadota</taxon>
        <taxon>Alphaproteobacteria</taxon>
        <taxon>Acetobacterales</taxon>
        <taxon>Acidocellaceae</taxon>
        <taxon>Acidiphilium</taxon>
    </lineage>
</organism>
<dbReference type="Pfam" id="PF13410">
    <property type="entry name" value="GST_C_2"/>
    <property type="match status" value="1"/>
</dbReference>
<dbReference type="EMBL" id="FTNE01000018">
    <property type="protein sequence ID" value="SIR17632.1"/>
    <property type="molecule type" value="Genomic_DNA"/>
</dbReference>
<dbReference type="InterPro" id="IPR036282">
    <property type="entry name" value="Glutathione-S-Trfase_C_sf"/>
</dbReference>
<dbReference type="AlphaFoldDB" id="A0A8G2CM63"/>
<dbReference type="RefSeq" id="WP_029314105.1">
    <property type="nucleotide sequence ID" value="NZ_FTNE01000018.1"/>
</dbReference>
<evidence type="ECO:0000259" key="1">
    <source>
        <dbReference type="PROSITE" id="PS50404"/>
    </source>
</evidence>
<evidence type="ECO:0000313" key="3">
    <source>
        <dbReference type="Proteomes" id="UP000186308"/>
    </source>
</evidence>